<gene>
    <name evidence="4" type="ORF">DNG_02717</name>
</gene>
<feature type="compositionally biased region" description="Gly residues" evidence="1">
    <location>
        <begin position="349"/>
        <end position="368"/>
    </location>
</feature>
<organism evidence="4 5">
    <name type="scientific">Cephalotrichum gorgonifer</name>
    <dbReference type="NCBI Taxonomy" id="2041049"/>
    <lineage>
        <taxon>Eukaryota</taxon>
        <taxon>Fungi</taxon>
        <taxon>Dikarya</taxon>
        <taxon>Ascomycota</taxon>
        <taxon>Pezizomycotina</taxon>
        <taxon>Sordariomycetes</taxon>
        <taxon>Hypocreomycetidae</taxon>
        <taxon>Microascales</taxon>
        <taxon>Microascaceae</taxon>
        <taxon>Cephalotrichum</taxon>
    </lineage>
</organism>
<evidence type="ECO:0000313" key="4">
    <source>
        <dbReference type="EMBL" id="SPN99865.1"/>
    </source>
</evidence>
<sequence>MPPPTDLFRKLPLPTISLLLAALSPHVGAYVLPRQTTTLAHRTLAVELWPPLPTEPPSPPPPHPLLLPRQSPNTICGFVDGDLALPVTCGPGSHCVVDRAAGAIGCCPDGEDACTTGVFTGCVDGGGATQGVADPYVFTCTGADVCYSNVFDGGLTQVGCGTGTDLAASVAMTADGATPLRFETVDVGITGSSASTSSSSQTTSSASRGEEATATEEADAPDSDGGVNQTGAIIGGTLSGVAVMVALMALGYFFWRKRAGNKRTGPPTLDTKYISPLSNNSRVGFTPVATSRENAETGLAGYENPSIPPPAAGGGGPEYSQVPGEFDDWHRGYGEVLTNIREEDEGVAAGPGAGTGARGSGGLQGGDGTDVDTPLWQQNRRQSRNMMWM</sequence>
<feature type="signal peptide" evidence="3">
    <location>
        <begin position="1"/>
        <end position="29"/>
    </location>
</feature>
<dbReference type="Proteomes" id="UP001187682">
    <property type="component" value="Unassembled WGS sequence"/>
</dbReference>
<keyword evidence="2" id="KW-1133">Transmembrane helix</keyword>
<evidence type="ECO:0000313" key="5">
    <source>
        <dbReference type="Proteomes" id="UP001187682"/>
    </source>
</evidence>
<evidence type="ECO:0008006" key="6">
    <source>
        <dbReference type="Google" id="ProtNLM"/>
    </source>
</evidence>
<evidence type="ECO:0000256" key="1">
    <source>
        <dbReference type="SAM" id="MobiDB-lite"/>
    </source>
</evidence>
<keyword evidence="3" id="KW-0732">Signal</keyword>
<name>A0AAE8STJ1_9PEZI</name>
<feature type="region of interest" description="Disordered" evidence="1">
    <location>
        <begin position="191"/>
        <end position="227"/>
    </location>
</feature>
<keyword evidence="5" id="KW-1185">Reference proteome</keyword>
<protein>
    <recommendedName>
        <fullName evidence="6">Mid2 domain-containing protein</fullName>
    </recommendedName>
</protein>
<proteinExistence type="predicted"/>
<feature type="compositionally biased region" description="Acidic residues" evidence="1">
    <location>
        <begin position="213"/>
        <end position="222"/>
    </location>
</feature>
<feature type="region of interest" description="Disordered" evidence="1">
    <location>
        <begin position="299"/>
        <end position="327"/>
    </location>
</feature>
<feature type="transmembrane region" description="Helical" evidence="2">
    <location>
        <begin position="232"/>
        <end position="255"/>
    </location>
</feature>
<evidence type="ECO:0000256" key="3">
    <source>
        <dbReference type="SAM" id="SignalP"/>
    </source>
</evidence>
<reference evidence="4" key="1">
    <citation type="submission" date="2018-03" db="EMBL/GenBank/DDBJ databases">
        <authorList>
            <person name="Guldener U."/>
        </authorList>
    </citation>
    <scope>NUCLEOTIDE SEQUENCE</scope>
</reference>
<accession>A0AAE8STJ1</accession>
<feature type="chain" id="PRO_5042074561" description="Mid2 domain-containing protein" evidence="3">
    <location>
        <begin position="30"/>
        <end position="389"/>
    </location>
</feature>
<keyword evidence="2" id="KW-0812">Transmembrane</keyword>
<dbReference type="EMBL" id="ONZQ02000003">
    <property type="protein sequence ID" value="SPN99865.1"/>
    <property type="molecule type" value="Genomic_DNA"/>
</dbReference>
<comment type="caution">
    <text evidence="4">The sequence shown here is derived from an EMBL/GenBank/DDBJ whole genome shotgun (WGS) entry which is preliminary data.</text>
</comment>
<dbReference type="AlphaFoldDB" id="A0AAE8STJ1"/>
<keyword evidence="2" id="KW-0472">Membrane</keyword>
<feature type="region of interest" description="Disordered" evidence="1">
    <location>
        <begin position="342"/>
        <end position="389"/>
    </location>
</feature>
<feature type="compositionally biased region" description="Low complexity" evidence="1">
    <location>
        <begin position="192"/>
        <end position="207"/>
    </location>
</feature>
<evidence type="ECO:0000256" key="2">
    <source>
        <dbReference type="SAM" id="Phobius"/>
    </source>
</evidence>